<dbReference type="EMBL" id="BTRK01000004">
    <property type="protein sequence ID" value="GMR48048.1"/>
    <property type="molecule type" value="Genomic_DNA"/>
</dbReference>
<evidence type="ECO:0000256" key="4">
    <source>
        <dbReference type="ARBA" id="ARBA00022837"/>
    </source>
</evidence>
<evidence type="ECO:0000256" key="6">
    <source>
        <dbReference type="ARBA" id="ARBA00023136"/>
    </source>
</evidence>
<feature type="domain" description="Cadherin" evidence="11">
    <location>
        <begin position="120"/>
        <end position="230"/>
    </location>
</feature>
<dbReference type="GO" id="GO:0005509">
    <property type="term" value="F:calcium ion binding"/>
    <property type="evidence" value="ECO:0007669"/>
    <property type="project" value="UniProtKB-UniRule"/>
</dbReference>
<evidence type="ECO:0000256" key="2">
    <source>
        <dbReference type="ARBA" id="ARBA00022692"/>
    </source>
</evidence>
<feature type="domain" description="Cadherin" evidence="11">
    <location>
        <begin position="730"/>
        <end position="823"/>
    </location>
</feature>
<dbReference type="SMART" id="SM00112">
    <property type="entry name" value="CA"/>
    <property type="match status" value="4"/>
</dbReference>
<dbReference type="PROSITE" id="PS50268">
    <property type="entry name" value="CADHERIN_2"/>
    <property type="match status" value="6"/>
</dbReference>
<keyword evidence="6 9" id="KW-0472">Membrane</keyword>
<feature type="domain" description="Cadherin" evidence="11">
    <location>
        <begin position="292"/>
        <end position="421"/>
    </location>
</feature>
<gene>
    <name evidence="12" type="ORF">PMAYCL1PPCAC_18243</name>
</gene>
<keyword evidence="13" id="KW-1185">Reference proteome</keyword>
<dbReference type="InterPro" id="IPR015919">
    <property type="entry name" value="Cadherin-like_sf"/>
</dbReference>
<dbReference type="GO" id="GO:0005886">
    <property type="term" value="C:plasma membrane"/>
    <property type="evidence" value="ECO:0007669"/>
    <property type="project" value="InterPro"/>
</dbReference>
<evidence type="ECO:0000256" key="9">
    <source>
        <dbReference type="SAM" id="Phobius"/>
    </source>
</evidence>
<evidence type="ECO:0000256" key="1">
    <source>
        <dbReference type="ARBA" id="ARBA00004167"/>
    </source>
</evidence>
<comment type="caution">
    <text evidence="12">The sequence shown here is derived from an EMBL/GenBank/DDBJ whole genome shotgun (WGS) entry which is preliminary data.</text>
</comment>
<sequence>MDRFVCLLLPLFINGVHSISINSSLLLVEEDFPLHSDLPILLCPKSIRLLEGDPSGVFSLHPLSNSSCATLRLNSHLDADIRASDGSFLSYSLVFGESSRARLSLDIQVIDVNDNEPTLIDPPAIVKIPQGAKRGSLVTTFTSFDADSGIFGLPRYSILPKQRGVSIRRGSSDGKGRSKAELILEEGVNERMSLTLLVQDGEPSRGISHSTTWNFTLIPSDANVNTAPSFSSIVSQSILIPDVPIGSTVFSLREDSDDARRVYAIEDNALLRIDNKSGEVVLIKRPQNKDEISFRVKVTDPSSHLFTEATLRVVFKSLPSSPSNSSLLHPSYNFSIQEETMSHLPIAVLPVGVSLSISSLPPSLPLIVEGGNLRVARIDRDTLADSLLSFNIQAVDEAGGSMGESVVFLSIEDINDHAPIFSQSNYTFGLTKEGAERKSGGVFIGRIVVEDSDATAPFNTLSVYTRDARLRVERDGSVFTTKQITDEEIVVRIFASDGGSPNKTASTLVQVRLIEEERITVVPGQKLIDWSGSGDESKRYSLIKMESPRYSVEEVKEWIEINHTNGSLLLLTPIPSPLIRLFVLVKEERNESPKSLLLLFPHNNVLALTEKEYTVFVLGKTNESIIDISIVTRGDNVTFSLEGFPSPPPLAIDDKGRVYWKDTDEDPPSDWLNGSVVVRDGEGRQDRAAINFLFTTTNLHIPQFASASFVVFLSLPFPRGKLLPLPSPPAMDLDPHDTLQYSIVDISGFFSVNSSTGRIKVIKEIKEEEVFEFSLVVKDNGGRTPFHQESIKVRVEARSEGDSIGMETSVQSLSLPADASPGILVAKLNYTGRVKLVSTDRHFSVNERRELILSEKIDAFANEKICGHLQSDGALPIPFCVNIIDHHSLPVVQFPSEGSIVSAEEGRMNDQVVELRLAPSSPPSSFRLLNETHSEWDWLSLSPTGILSTLRPLDYEKRPSILVRIGVCSLAGECSPLSFTINVIDKNDFCPVFENTWMEVWTDEKESHFPLKIATIPEAKDGDTSPHNRNNCYSIDSPLFFFDSPSFSSSPSSPSSLYIYTNTSFDHSITPVIFFNVLSFDCNLNCNSSTGHFNSTLAITLQIRIVNKNFPRFSSRVRHLTVMGGSSVPAGTQMALFTASDGDVSEKLEYSIKGSIKTDTRMILPSDAPFFVNSSTGQVISRSSLPSSSYSFTIQVNDIALHQDEMRVYITTISIDEQTEILFEIPFQTFLQREELITDLLSSGSSFTAVIDKCRQRANSTVVLLHFMDSTTVADIDKAIENLNRSPSPAVIELRSLHKMRLEGVRGDLDGSSLSRVISIAVIVLLFSFSFLILIIICRTKKGLSPSPPCLGVHAVKRSPYWTEISVPVVKKKACESLQSTEL</sequence>
<feature type="domain" description="Cadherin" evidence="11">
    <location>
        <begin position="48"/>
        <end position="119"/>
    </location>
</feature>
<evidence type="ECO:0000256" key="10">
    <source>
        <dbReference type="SAM" id="SignalP"/>
    </source>
</evidence>
<name>A0AAN5CP44_9BILA</name>
<evidence type="ECO:0000256" key="8">
    <source>
        <dbReference type="PROSITE-ProRule" id="PRU00043"/>
    </source>
</evidence>
<proteinExistence type="predicted"/>
<keyword evidence="5 9" id="KW-1133">Transmembrane helix</keyword>
<keyword evidence="4 8" id="KW-0106">Calcium</keyword>
<comment type="subcellular location">
    <subcellularLocation>
        <location evidence="1">Membrane</location>
        <topology evidence="1">Single-pass membrane protein</topology>
    </subcellularLocation>
</comment>
<dbReference type="Gene3D" id="2.60.40.60">
    <property type="entry name" value="Cadherins"/>
    <property type="match status" value="5"/>
</dbReference>
<keyword evidence="7" id="KW-0325">Glycoprotein</keyword>
<dbReference type="PRINTS" id="PR00205">
    <property type="entry name" value="CADHERIN"/>
</dbReference>
<accession>A0AAN5CP44</accession>
<evidence type="ECO:0000313" key="13">
    <source>
        <dbReference type="Proteomes" id="UP001328107"/>
    </source>
</evidence>
<evidence type="ECO:0000256" key="7">
    <source>
        <dbReference type="ARBA" id="ARBA00023180"/>
    </source>
</evidence>
<dbReference type="GO" id="GO:0007156">
    <property type="term" value="P:homophilic cell adhesion via plasma membrane adhesion molecules"/>
    <property type="evidence" value="ECO:0007669"/>
    <property type="project" value="InterPro"/>
</dbReference>
<keyword evidence="2 9" id="KW-0812">Transmembrane</keyword>
<dbReference type="Proteomes" id="UP001328107">
    <property type="component" value="Unassembled WGS sequence"/>
</dbReference>
<reference evidence="13" key="1">
    <citation type="submission" date="2022-10" db="EMBL/GenBank/DDBJ databases">
        <title>Genome assembly of Pristionchus species.</title>
        <authorList>
            <person name="Yoshida K."/>
            <person name="Sommer R.J."/>
        </authorList>
    </citation>
    <scope>NUCLEOTIDE SEQUENCE [LARGE SCALE GENOMIC DNA]</scope>
    <source>
        <strain evidence="13">RS5460</strain>
    </source>
</reference>
<dbReference type="InterPro" id="IPR020894">
    <property type="entry name" value="Cadherin_CS"/>
</dbReference>
<evidence type="ECO:0000259" key="11">
    <source>
        <dbReference type="PROSITE" id="PS50268"/>
    </source>
</evidence>
<dbReference type="PROSITE" id="PS00232">
    <property type="entry name" value="CADHERIN_1"/>
    <property type="match status" value="2"/>
</dbReference>
<dbReference type="SUPFAM" id="SSF49313">
    <property type="entry name" value="Cadherin-like"/>
    <property type="match status" value="5"/>
</dbReference>
<evidence type="ECO:0000256" key="5">
    <source>
        <dbReference type="ARBA" id="ARBA00022989"/>
    </source>
</evidence>
<keyword evidence="10" id="KW-0732">Signal</keyword>
<dbReference type="CDD" id="cd11304">
    <property type="entry name" value="Cadherin_repeat"/>
    <property type="match status" value="6"/>
</dbReference>
<dbReference type="InterPro" id="IPR050174">
    <property type="entry name" value="Protocadherin/Cadherin-CA"/>
</dbReference>
<keyword evidence="3" id="KW-0677">Repeat</keyword>
<feature type="domain" description="Cadherin" evidence="11">
    <location>
        <begin position="1126"/>
        <end position="1223"/>
    </location>
</feature>
<evidence type="ECO:0000256" key="3">
    <source>
        <dbReference type="ARBA" id="ARBA00022737"/>
    </source>
</evidence>
<feature type="signal peptide" evidence="10">
    <location>
        <begin position="1"/>
        <end position="18"/>
    </location>
</feature>
<organism evidence="12 13">
    <name type="scientific">Pristionchus mayeri</name>
    <dbReference type="NCBI Taxonomy" id="1317129"/>
    <lineage>
        <taxon>Eukaryota</taxon>
        <taxon>Metazoa</taxon>
        <taxon>Ecdysozoa</taxon>
        <taxon>Nematoda</taxon>
        <taxon>Chromadorea</taxon>
        <taxon>Rhabditida</taxon>
        <taxon>Rhabditina</taxon>
        <taxon>Diplogasteromorpha</taxon>
        <taxon>Diplogasteroidea</taxon>
        <taxon>Neodiplogasteridae</taxon>
        <taxon>Pristionchus</taxon>
    </lineage>
</organism>
<feature type="transmembrane region" description="Helical" evidence="9">
    <location>
        <begin position="1317"/>
        <end position="1338"/>
    </location>
</feature>
<dbReference type="PANTHER" id="PTHR24028">
    <property type="entry name" value="CADHERIN-87A"/>
    <property type="match status" value="1"/>
</dbReference>
<feature type="chain" id="PRO_5043032417" description="Cadherin domain-containing protein" evidence="10">
    <location>
        <begin position="19"/>
        <end position="1383"/>
    </location>
</feature>
<protein>
    <recommendedName>
        <fullName evidence="11">Cadherin domain-containing protein</fullName>
    </recommendedName>
</protein>
<evidence type="ECO:0000313" key="12">
    <source>
        <dbReference type="EMBL" id="GMR48048.1"/>
    </source>
</evidence>
<feature type="domain" description="Cadherin" evidence="11">
    <location>
        <begin position="910"/>
        <end position="993"/>
    </location>
</feature>
<dbReference type="PANTHER" id="PTHR24028:SF328">
    <property type="entry name" value="CADHERIN-3"/>
    <property type="match status" value="1"/>
</dbReference>
<dbReference type="InterPro" id="IPR002126">
    <property type="entry name" value="Cadherin-like_dom"/>
</dbReference>